<accession>H2YXP7</accession>
<dbReference type="HOGENOM" id="CLU_953024_0_0_1"/>
<reference evidence="2" key="2">
    <citation type="submission" date="2025-08" db="UniProtKB">
        <authorList>
            <consortium name="Ensembl"/>
        </authorList>
    </citation>
    <scope>IDENTIFICATION</scope>
</reference>
<name>H2YXP7_CIOSA</name>
<feature type="region of interest" description="Disordered" evidence="1">
    <location>
        <begin position="1"/>
        <end position="166"/>
    </location>
</feature>
<protein>
    <submittedName>
        <fullName evidence="2">Uncharacterized protein</fullName>
    </submittedName>
</protein>
<dbReference type="Proteomes" id="UP000007875">
    <property type="component" value="Unassembled WGS sequence"/>
</dbReference>
<organism evidence="2 3">
    <name type="scientific">Ciona savignyi</name>
    <name type="common">Pacific transparent sea squirt</name>
    <dbReference type="NCBI Taxonomy" id="51511"/>
    <lineage>
        <taxon>Eukaryota</taxon>
        <taxon>Metazoa</taxon>
        <taxon>Chordata</taxon>
        <taxon>Tunicata</taxon>
        <taxon>Ascidiacea</taxon>
        <taxon>Phlebobranchia</taxon>
        <taxon>Cionidae</taxon>
        <taxon>Ciona</taxon>
    </lineage>
</organism>
<keyword evidence="3" id="KW-1185">Reference proteome</keyword>
<evidence type="ECO:0000313" key="3">
    <source>
        <dbReference type="Proteomes" id="UP000007875"/>
    </source>
</evidence>
<feature type="compositionally biased region" description="Polar residues" evidence="1">
    <location>
        <begin position="77"/>
        <end position="88"/>
    </location>
</feature>
<proteinExistence type="predicted"/>
<dbReference type="Ensembl" id="ENSCSAVT00000010231.1">
    <property type="protein sequence ID" value="ENSCSAVP00000010108.1"/>
    <property type="gene ID" value="ENSCSAVG00000005960.1"/>
</dbReference>
<sequence length="292" mass="32762">MPRSGGNPQSVADTISHTEIMSESSKPDDGRSTGAESAIFTDAESVVSTETPLKSALKKSSRAPPVPRSYLEDDESTVISSSTIQPNELKQFKQRRFSLDGTLDDSHGRGNPNKRSVSMRKPVPTSRDLGPKMAAGRPTHIRRSNSLDRTPGPRGPIFNPNQPRMRMPRPMGPRGQFTPPGVIPHPGPMYGAFPPPRMAPRYPPHMQHRFATMHPGQPRYGRYWNDGMAPDSDWDSHSLRSEVDMMQQPPIMTMRGMRPRFRMDGMRVQRPPNMGISRFNRPAPPPYYSLQR</sequence>
<dbReference type="eggNOG" id="ENOG502T2BV">
    <property type="taxonomic scope" value="Eukaryota"/>
</dbReference>
<dbReference type="AlphaFoldDB" id="H2YXP7"/>
<evidence type="ECO:0000313" key="2">
    <source>
        <dbReference type="Ensembl" id="ENSCSAVP00000010108.1"/>
    </source>
</evidence>
<feature type="compositionally biased region" description="Polar residues" evidence="1">
    <location>
        <begin position="1"/>
        <end position="24"/>
    </location>
</feature>
<reference evidence="3" key="1">
    <citation type="submission" date="2003-08" db="EMBL/GenBank/DDBJ databases">
        <authorList>
            <person name="Birren B."/>
            <person name="Nusbaum C."/>
            <person name="Abebe A."/>
            <person name="Abouelleil A."/>
            <person name="Adekoya E."/>
            <person name="Ait-zahra M."/>
            <person name="Allen N."/>
            <person name="Allen T."/>
            <person name="An P."/>
            <person name="Anderson M."/>
            <person name="Anderson S."/>
            <person name="Arachchi H."/>
            <person name="Armbruster J."/>
            <person name="Bachantsang P."/>
            <person name="Baldwin J."/>
            <person name="Barry A."/>
            <person name="Bayul T."/>
            <person name="Blitshsteyn B."/>
            <person name="Bloom T."/>
            <person name="Blye J."/>
            <person name="Boguslavskiy L."/>
            <person name="Borowsky M."/>
            <person name="Boukhgalter B."/>
            <person name="Brunache A."/>
            <person name="Butler J."/>
            <person name="Calixte N."/>
            <person name="Calvo S."/>
            <person name="Camarata J."/>
            <person name="Campo K."/>
            <person name="Chang J."/>
            <person name="Cheshatsang Y."/>
            <person name="Citroen M."/>
            <person name="Collymore A."/>
            <person name="Considine T."/>
            <person name="Cook A."/>
            <person name="Cooke P."/>
            <person name="Corum B."/>
            <person name="Cuomo C."/>
            <person name="David R."/>
            <person name="Dawoe T."/>
            <person name="Degray S."/>
            <person name="Dodge S."/>
            <person name="Dooley K."/>
            <person name="Dorje P."/>
            <person name="Dorjee K."/>
            <person name="Dorris L."/>
            <person name="Duffey N."/>
            <person name="Dupes A."/>
            <person name="Elkins T."/>
            <person name="Engels R."/>
            <person name="Erickson J."/>
            <person name="Farina A."/>
            <person name="Faro S."/>
            <person name="Ferreira P."/>
            <person name="Fischer H."/>
            <person name="Fitzgerald M."/>
            <person name="Foley K."/>
            <person name="Gage D."/>
            <person name="Galagan J."/>
            <person name="Gearin G."/>
            <person name="Gnerre S."/>
            <person name="Gnirke A."/>
            <person name="Goyette A."/>
            <person name="Graham J."/>
            <person name="Grandbois E."/>
            <person name="Gyaltsen K."/>
            <person name="Hafez N."/>
            <person name="Hagopian D."/>
            <person name="Hagos B."/>
            <person name="Hall J."/>
            <person name="Hatcher B."/>
            <person name="Heller A."/>
            <person name="Higgins H."/>
            <person name="Honan T."/>
            <person name="Horn A."/>
            <person name="Houde N."/>
            <person name="Hughes L."/>
            <person name="Hulme W."/>
            <person name="Husby E."/>
            <person name="Iliev I."/>
            <person name="Jaffe D."/>
            <person name="Jones C."/>
            <person name="Kamal M."/>
            <person name="Kamat A."/>
            <person name="Kamvysselis M."/>
            <person name="Karlsson E."/>
            <person name="Kells C."/>
            <person name="Kieu A."/>
            <person name="Kisner P."/>
            <person name="Kodira C."/>
            <person name="Kulbokas E."/>
            <person name="Labutti K."/>
            <person name="Lama D."/>
            <person name="Landers T."/>
            <person name="Leger J."/>
            <person name="Levine S."/>
            <person name="Lewis D."/>
            <person name="Lewis T."/>
            <person name="Lindblad-toh K."/>
            <person name="Liu X."/>
            <person name="Lokyitsang T."/>
            <person name="Lokyitsang Y."/>
            <person name="Lucien O."/>
            <person name="Lui A."/>
            <person name="Ma L.J."/>
            <person name="Mabbitt R."/>
            <person name="Macdonald J."/>
            <person name="Maclean C."/>
            <person name="Major J."/>
            <person name="Manning J."/>
            <person name="Marabella R."/>
            <person name="Maru K."/>
            <person name="Matthews C."/>
            <person name="Mauceli E."/>
            <person name="Mccarthy M."/>
            <person name="Mcdonough S."/>
            <person name="Mcghee T."/>
            <person name="Meldrim J."/>
            <person name="Meneus L."/>
            <person name="Mesirov J."/>
            <person name="Mihalev A."/>
            <person name="Mihova T."/>
            <person name="Mikkelsen T."/>
            <person name="Mlenga V."/>
            <person name="Moru K."/>
            <person name="Mozes J."/>
            <person name="Mulrain L."/>
            <person name="Munson G."/>
            <person name="Naylor J."/>
            <person name="Newes C."/>
            <person name="Nguyen C."/>
            <person name="Nguyen N."/>
            <person name="Nguyen T."/>
            <person name="Nicol R."/>
            <person name="Nielsen C."/>
            <person name="Nizzari M."/>
            <person name="Norbu C."/>
            <person name="Norbu N."/>
            <person name="O'donnell P."/>
            <person name="Okoawo O."/>
            <person name="O'leary S."/>
            <person name="Omotosho B."/>
            <person name="O'neill K."/>
            <person name="Osman S."/>
            <person name="Parker S."/>
            <person name="Perrin D."/>
            <person name="Phunkhang P."/>
            <person name="Piqani B."/>
            <person name="Purcell S."/>
            <person name="Rachupka T."/>
            <person name="Ramasamy U."/>
            <person name="Rameau R."/>
            <person name="Ray V."/>
            <person name="Raymond C."/>
            <person name="Retta R."/>
            <person name="Richardson S."/>
            <person name="Rise C."/>
            <person name="Rodriguez J."/>
            <person name="Rogers J."/>
            <person name="Rogov P."/>
            <person name="Rutman M."/>
            <person name="Schupbach R."/>
            <person name="Seaman C."/>
            <person name="Settipalli S."/>
            <person name="Sharpe T."/>
            <person name="Sheridan J."/>
            <person name="Sherpa N."/>
            <person name="Shi J."/>
            <person name="Smirnov S."/>
            <person name="Smith C."/>
            <person name="Sougnez C."/>
            <person name="Spencer B."/>
            <person name="Stalker J."/>
            <person name="Stange-thomann N."/>
            <person name="Stavropoulos S."/>
            <person name="Stetson K."/>
            <person name="Stone C."/>
            <person name="Stone S."/>
            <person name="Stubbs M."/>
            <person name="Talamas J."/>
            <person name="Tchuinga P."/>
            <person name="Tenzing P."/>
            <person name="Tesfaye S."/>
            <person name="Theodore J."/>
            <person name="Thoulutsang Y."/>
            <person name="Topham K."/>
            <person name="Towey S."/>
            <person name="Tsamla T."/>
            <person name="Tsomo N."/>
            <person name="Vallee D."/>
            <person name="Vassiliev H."/>
            <person name="Venkataraman V."/>
            <person name="Vinson J."/>
            <person name="Vo A."/>
            <person name="Wade C."/>
            <person name="Wang S."/>
            <person name="Wangchuk T."/>
            <person name="Wangdi T."/>
            <person name="Whittaker C."/>
            <person name="Wilkinson J."/>
            <person name="Wu Y."/>
            <person name="Wyman D."/>
            <person name="Yadav S."/>
            <person name="Yang S."/>
            <person name="Yang X."/>
            <person name="Yeager S."/>
            <person name="Yee E."/>
            <person name="Young G."/>
            <person name="Zainoun J."/>
            <person name="Zembeck L."/>
            <person name="Zimmer A."/>
            <person name="Zody M."/>
            <person name="Lander E."/>
        </authorList>
    </citation>
    <scope>NUCLEOTIDE SEQUENCE [LARGE SCALE GENOMIC DNA]</scope>
</reference>
<feature type="compositionally biased region" description="Pro residues" evidence="1">
    <location>
        <begin position="282"/>
        <end position="292"/>
    </location>
</feature>
<evidence type="ECO:0000256" key="1">
    <source>
        <dbReference type="SAM" id="MobiDB-lite"/>
    </source>
</evidence>
<feature type="region of interest" description="Disordered" evidence="1">
    <location>
        <begin position="271"/>
        <end position="292"/>
    </location>
</feature>
<reference evidence="2" key="3">
    <citation type="submission" date="2025-09" db="UniProtKB">
        <authorList>
            <consortium name="Ensembl"/>
        </authorList>
    </citation>
    <scope>IDENTIFICATION</scope>
</reference>
<dbReference type="InParanoid" id="H2YXP7"/>